<feature type="non-terminal residue" evidence="2">
    <location>
        <position position="147"/>
    </location>
</feature>
<evidence type="ECO:0000313" key="2">
    <source>
        <dbReference type="EMBL" id="KAL0467699.1"/>
    </source>
</evidence>
<gene>
    <name evidence="2" type="ORF">QR685DRAFT_533128</name>
</gene>
<reference evidence="2 3" key="1">
    <citation type="submission" date="2023-09" db="EMBL/GenBank/DDBJ databases">
        <title>Multi-omics analysis of a traditional fermented food reveals byproduct-associated fungal strains for waste-to-food upcycling.</title>
        <authorList>
            <consortium name="Lawrence Berkeley National Laboratory"/>
            <person name="Rekdal V.M."/>
            <person name="Villalobos-Escobedo J.M."/>
            <person name="Rodriguez-Valeron N."/>
            <person name="Garcia M.O."/>
            <person name="Vasquez D.P."/>
            <person name="Damayanti I."/>
            <person name="Sorensen P.M."/>
            <person name="Baidoo E.E."/>
            <person name="De Carvalho A.C."/>
            <person name="Riley R."/>
            <person name="Lipzen A."/>
            <person name="He G."/>
            <person name="Yan M."/>
            <person name="Haridas S."/>
            <person name="Daum C."/>
            <person name="Yoshinaga Y."/>
            <person name="Ng V."/>
            <person name="Grigoriev I.V."/>
            <person name="Munk R."/>
            <person name="Nuraida L."/>
            <person name="Wijaya C.H."/>
            <person name="Morales P.-C."/>
            <person name="Keasling J.D."/>
        </authorList>
    </citation>
    <scope>NUCLEOTIDE SEQUENCE [LARGE SCALE GENOMIC DNA]</scope>
    <source>
        <strain evidence="2 3">FGSC 2613</strain>
    </source>
</reference>
<dbReference type="Proteomes" id="UP001451303">
    <property type="component" value="Unassembled WGS sequence"/>
</dbReference>
<feature type="transmembrane region" description="Helical" evidence="1">
    <location>
        <begin position="50"/>
        <end position="68"/>
    </location>
</feature>
<protein>
    <submittedName>
        <fullName evidence="2">Uncharacterized protein</fullName>
    </submittedName>
</protein>
<proteinExistence type="predicted"/>
<comment type="caution">
    <text evidence="2">The sequence shown here is derived from an EMBL/GenBank/DDBJ whole genome shotgun (WGS) entry which is preliminary data.</text>
</comment>
<evidence type="ECO:0000256" key="1">
    <source>
        <dbReference type="SAM" id="Phobius"/>
    </source>
</evidence>
<keyword evidence="1" id="KW-1133">Transmembrane helix</keyword>
<keyword evidence="3" id="KW-1185">Reference proteome</keyword>
<accession>A0ABR3D4V7</accession>
<sequence length="147" mass="17113">MPKPWKRMPPVILPCFPQPYVDVRMERRGEKSSVNTFIVQHGCVTPGRPFVLFLPFFTWHSFAFPSLFVSHDGCWMILNFWRLDPNCFLFPVVIVTIKRTLVVSFVYLVYRETPHLSPCKEIAPPDCTLVVVRGVAFFRHRDCRALG</sequence>
<keyword evidence="1" id="KW-0472">Membrane</keyword>
<evidence type="ECO:0000313" key="3">
    <source>
        <dbReference type="Proteomes" id="UP001451303"/>
    </source>
</evidence>
<keyword evidence="1" id="KW-0812">Transmembrane</keyword>
<organism evidence="2 3">
    <name type="scientific">Neurospora intermedia</name>
    <dbReference type="NCBI Taxonomy" id="5142"/>
    <lineage>
        <taxon>Eukaryota</taxon>
        <taxon>Fungi</taxon>
        <taxon>Dikarya</taxon>
        <taxon>Ascomycota</taxon>
        <taxon>Pezizomycotina</taxon>
        <taxon>Sordariomycetes</taxon>
        <taxon>Sordariomycetidae</taxon>
        <taxon>Sordariales</taxon>
        <taxon>Sordariaceae</taxon>
        <taxon>Neurospora</taxon>
    </lineage>
</organism>
<dbReference type="EMBL" id="JAVLET010000009">
    <property type="protein sequence ID" value="KAL0467699.1"/>
    <property type="molecule type" value="Genomic_DNA"/>
</dbReference>
<name>A0ABR3D4V7_NEUIN</name>
<feature type="transmembrane region" description="Helical" evidence="1">
    <location>
        <begin position="88"/>
        <end position="110"/>
    </location>
</feature>